<feature type="compositionally biased region" description="Low complexity" evidence="1">
    <location>
        <begin position="713"/>
        <end position="722"/>
    </location>
</feature>
<dbReference type="Proteomes" id="UP001369086">
    <property type="component" value="Unassembled WGS sequence"/>
</dbReference>
<name>A0ABR0YA34_HUSHU</name>
<proteinExistence type="predicted"/>
<gene>
    <name evidence="2" type="ORF">HHUSO_G32707</name>
</gene>
<keyword evidence="3" id="KW-1185">Reference proteome</keyword>
<feature type="compositionally biased region" description="Basic and acidic residues" evidence="1">
    <location>
        <begin position="723"/>
        <end position="733"/>
    </location>
</feature>
<evidence type="ECO:0000313" key="2">
    <source>
        <dbReference type="EMBL" id="KAK6469273.1"/>
    </source>
</evidence>
<evidence type="ECO:0000256" key="1">
    <source>
        <dbReference type="SAM" id="MobiDB-lite"/>
    </source>
</evidence>
<reference evidence="2 3" key="1">
    <citation type="submission" date="2021-05" db="EMBL/GenBank/DDBJ databases">
        <authorList>
            <person name="Zahm M."/>
            <person name="Klopp C."/>
            <person name="Cabau C."/>
            <person name="Kuhl H."/>
            <person name="Suciu R."/>
            <person name="Ciorpac M."/>
            <person name="Holostenco D."/>
            <person name="Gessner J."/>
            <person name="Wuertz S."/>
            <person name="Hohne C."/>
            <person name="Stock M."/>
            <person name="Gislard M."/>
            <person name="Lluch J."/>
            <person name="Milhes M."/>
            <person name="Lampietro C."/>
            <person name="Lopez Roques C."/>
            <person name="Donnadieu C."/>
            <person name="Du K."/>
            <person name="Schartl M."/>
            <person name="Guiguen Y."/>
        </authorList>
    </citation>
    <scope>NUCLEOTIDE SEQUENCE [LARGE SCALE GENOMIC DNA]</scope>
    <source>
        <strain evidence="2">Hh-F2</strain>
        <tissue evidence="2">Blood</tissue>
    </source>
</reference>
<dbReference type="EMBL" id="JAHFZB010000040">
    <property type="protein sequence ID" value="KAK6469273.1"/>
    <property type="molecule type" value="Genomic_DNA"/>
</dbReference>
<evidence type="ECO:0000313" key="3">
    <source>
        <dbReference type="Proteomes" id="UP001369086"/>
    </source>
</evidence>
<feature type="region of interest" description="Disordered" evidence="1">
    <location>
        <begin position="713"/>
        <end position="733"/>
    </location>
</feature>
<feature type="region of interest" description="Disordered" evidence="1">
    <location>
        <begin position="933"/>
        <end position="955"/>
    </location>
</feature>
<sequence>MQIRDVSEVNFKSSETDAALQDETVKLSNMKSRLYLNLLIIGLFQLTATSENGLKKYQTLSPEDNNFEGIKTPIAQDKAPSNAMQKAAVQLENQTSDPQIVTSSSARMLLPTQSKSHRQDKAASINATTKEEVISAVVGSILTKDGSDLLSQTDDSTLTSLASIGKLQNLTLIANYEAAVLASTLGSSKSLISGSPTETQTLFDGKEIEHISSAQTMAISNNLAASVFLSKIPASFTEPSPKPAPTVYQTNKPDVITTATEKLTRTEEPPFLLESSKLANAIHNGVTPQQEELHTVKRIGDFIVLTTSEDKAGVELIPTTDKVHMLTISSVSQPNILPNSAGTVSTEVFKTASTPADNTRKSTNIKTSMSTIEVSDRPTASVMPLTTASIRHMLEGQLDLVDETSDVTTTITKQSPDTLSTLTVTSTQILLPTKGSLMSTASSESIVLPRVTRPVLSENIQKSSAPFSKVLLMSTTFLSSTLFQDALTDRTANRFQQETAVSKAASTAVTFLSLEQDLLKSSSRSAAGFITTVPFVQDKSSKRTPPHTSMETAIPTTFTMTSDTNVNTSADGLPSHLNTGDFRHVTITPSTDSRNVIIPKTEGQGISSVSTIRNGAGVQSNVAKSTSVANIPVKIPPSLRPHLFISSTMPDVHRGAQNVTPTMFIILNPKPGRTSKPVSTGSNNLLLLNNHSTSSIQQEVSSLTSRCSNCVTTTHSSPVSSHPPERPVAKDLSRNTTADSFGSFLHVSSEEPNTSLSRKPLSFQALSDVSTPVLHLTTPVSPKPVFPSTLPKLNLIQETPHHKLAPPETTRGLLNIEESFKDITGLGTVKSITKKQTIASESFLLPKATMPLNTDTTFRIEDASTLPTAKAPSLVSDVLFSKPNSTDVKQQQDLPLVQLLELDLTVVQATTQPMTLPASEIAASEVKIQSKENVTPPVTSSTVQDMNKSNSSPKRTAFTSKAFEIKENKTIISDFSALSLHKERTTQIKSPTPTVPVFADHIKSQPIENTKDAGLTTAVRSTLNPTQQFITENIKNPSTVNNNRTQIKPTKPLTMSTVSNLLINTSVPNSTTVTFQRTGAVKSTSIMTLHATSKEQSINTGMQAIILNNVFTSGGAGPSSPKRNISYEDQKQIRDVTTGQMLMSHNTIQKKVSIPQALNAGLVHTVSPQGASVNTKQSYGFSQFPHTDMQSETEFIQPLSEISTPINPSGIAKVLGLQDTTGDKTATAGFERNHEFTSMLNKLSSAAHIPLVTIKSDLPTPNVVQTPQKELLTVNAEDKATLLIVTRLPEISGDLINMTLPVSGKPQLVTYSQKQSTLKENALTLPVLADSINVTDNVSPEKGAFTHSRSHSPLEDFNKLESSALSNLVSYKNPVSISKESFPTRKPDIQTSGMLEKESSASSDYMDYIEEHTVEAPAETGLEPRETLRPSALLTATEVPPMQKLFSTTTSRMKPRLYLPAATVEGTELEPTFLKRNNVQQMFMMPSAIFLSG</sequence>
<accession>A0ABR0YA34</accession>
<protein>
    <submittedName>
        <fullName evidence="2">Threonine-rich GPI-anchored glycoprotein PJ4664.02-like</fullName>
    </submittedName>
</protein>
<organism evidence="2 3">
    <name type="scientific">Huso huso</name>
    <name type="common">Beluga</name>
    <name type="synonym">Acipenser huso</name>
    <dbReference type="NCBI Taxonomy" id="61971"/>
    <lineage>
        <taxon>Eukaryota</taxon>
        <taxon>Metazoa</taxon>
        <taxon>Chordata</taxon>
        <taxon>Craniata</taxon>
        <taxon>Vertebrata</taxon>
        <taxon>Euteleostomi</taxon>
        <taxon>Actinopterygii</taxon>
        <taxon>Chondrostei</taxon>
        <taxon>Acipenseriformes</taxon>
        <taxon>Acipenseridae</taxon>
        <taxon>Huso</taxon>
    </lineage>
</organism>
<comment type="caution">
    <text evidence="2">The sequence shown here is derived from an EMBL/GenBank/DDBJ whole genome shotgun (WGS) entry which is preliminary data.</text>
</comment>